<dbReference type="Proteomes" id="UP000606490">
    <property type="component" value="Unassembled WGS sequence"/>
</dbReference>
<dbReference type="SUPFAM" id="SSF56529">
    <property type="entry name" value="FAH"/>
    <property type="match status" value="1"/>
</dbReference>
<comment type="caution">
    <text evidence="4">The sequence shown here is derived from an EMBL/GenBank/DDBJ whole genome shotgun (WGS) entry which is preliminary data.</text>
</comment>
<dbReference type="GO" id="GO:0016787">
    <property type="term" value="F:hydrolase activity"/>
    <property type="evidence" value="ECO:0007669"/>
    <property type="project" value="UniProtKB-KW"/>
</dbReference>
<reference evidence="4 5" key="1">
    <citation type="submission" date="2021-01" db="EMBL/GenBank/DDBJ databases">
        <title>Belnapia mucosa sp. nov. and Belnapia arida sp. nov., isolated from the Tabernas Desert (Almeria, Spain).</title>
        <authorList>
            <person name="Molina-Menor E."/>
            <person name="Vidal-Verdu A."/>
            <person name="Calonge A."/>
            <person name="Satari L."/>
            <person name="Pereto Magraner J."/>
            <person name="Porcar Miralles M."/>
        </authorList>
    </citation>
    <scope>NUCLEOTIDE SEQUENCE [LARGE SCALE GENOMIC DNA]</scope>
    <source>
        <strain evidence="4 5">T6</strain>
    </source>
</reference>
<dbReference type="InterPro" id="IPR051121">
    <property type="entry name" value="FAH"/>
</dbReference>
<evidence type="ECO:0000313" key="5">
    <source>
        <dbReference type="Proteomes" id="UP000606490"/>
    </source>
</evidence>
<dbReference type="PANTHER" id="PTHR42796:SF4">
    <property type="entry name" value="FUMARYLACETOACETATE HYDROLASE DOMAIN-CONTAINING PROTEIN 2A"/>
    <property type="match status" value="1"/>
</dbReference>
<gene>
    <name evidence="4" type="ORF">JMJ55_25930</name>
</gene>
<dbReference type="InterPro" id="IPR011234">
    <property type="entry name" value="Fumarylacetoacetase-like_C"/>
</dbReference>
<proteinExistence type="inferred from homology"/>
<dbReference type="EMBL" id="JAEUXJ010000019">
    <property type="protein sequence ID" value="MBL6458778.1"/>
    <property type="molecule type" value="Genomic_DNA"/>
</dbReference>
<feature type="domain" description="Fumarylacetoacetase-like C-terminal" evidence="3">
    <location>
        <begin position="74"/>
        <end position="278"/>
    </location>
</feature>
<sequence length="284" mass="30877">MRIASYMTAEGPSFGLVVRDGVVDLRRRLGGRYASLRAVLEADALAELRAHAGAAPDFALADLAWLPALPDPQKILCVGLNYRSHVGEGGPREVPEFPRLFSRFADTLVAQGQAMVRPRVSTQFDYEGELAVVIGKPGRHISRERAMEHIAGYTCFNDGSLRDYQKHMITAGKNFWRSGPLGPWVVTADEIPDPTVLTLETRLNGQRVQHAGTGELIYSIPTLIEYASRITPLSPGDILATGTPEGVALHRKPPLWLKAGDVVEVEISGIGVLRNPVVDEDAAP</sequence>
<dbReference type="Pfam" id="PF01557">
    <property type="entry name" value="FAA_hydrolase"/>
    <property type="match status" value="1"/>
</dbReference>
<organism evidence="4 5">
    <name type="scientific">Belnapia mucosa</name>
    <dbReference type="NCBI Taxonomy" id="2804532"/>
    <lineage>
        <taxon>Bacteria</taxon>
        <taxon>Pseudomonadati</taxon>
        <taxon>Pseudomonadota</taxon>
        <taxon>Alphaproteobacteria</taxon>
        <taxon>Acetobacterales</taxon>
        <taxon>Roseomonadaceae</taxon>
        <taxon>Belnapia</taxon>
    </lineage>
</organism>
<name>A0ABS1VAV1_9PROT</name>
<evidence type="ECO:0000259" key="3">
    <source>
        <dbReference type="Pfam" id="PF01557"/>
    </source>
</evidence>
<keyword evidence="4" id="KW-0378">Hydrolase</keyword>
<keyword evidence="5" id="KW-1185">Reference proteome</keyword>
<keyword evidence="2" id="KW-0479">Metal-binding</keyword>
<evidence type="ECO:0000256" key="1">
    <source>
        <dbReference type="ARBA" id="ARBA00010211"/>
    </source>
</evidence>
<evidence type="ECO:0000256" key="2">
    <source>
        <dbReference type="ARBA" id="ARBA00022723"/>
    </source>
</evidence>
<dbReference type="Gene3D" id="3.90.850.10">
    <property type="entry name" value="Fumarylacetoacetase-like, C-terminal domain"/>
    <property type="match status" value="1"/>
</dbReference>
<comment type="similarity">
    <text evidence="1">Belongs to the FAH family.</text>
</comment>
<evidence type="ECO:0000313" key="4">
    <source>
        <dbReference type="EMBL" id="MBL6458778.1"/>
    </source>
</evidence>
<dbReference type="RefSeq" id="WP_202828519.1">
    <property type="nucleotide sequence ID" value="NZ_JAEUXJ010000019.1"/>
</dbReference>
<accession>A0ABS1VAV1</accession>
<dbReference type="PANTHER" id="PTHR42796">
    <property type="entry name" value="FUMARYLACETOACETATE HYDROLASE DOMAIN-CONTAINING PROTEIN 2A-RELATED"/>
    <property type="match status" value="1"/>
</dbReference>
<protein>
    <submittedName>
        <fullName evidence="4">Fumarylacetoacetate hydrolase family protein</fullName>
    </submittedName>
</protein>
<dbReference type="InterPro" id="IPR036663">
    <property type="entry name" value="Fumarylacetoacetase_C_sf"/>
</dbReference>